<evidence type="ECO:0000256" key="1">
    <source>
        <dbReference type="SAM" id="Phobius"/>
    </source>
</evidence>
<dbReference type="Proteomes" id="UP001364156">
    <property type="component" value="Chromosome"/>
</dbReference>
<name>A0ABZ2HCR7_9RHOB</name>
<sequence length="73" mass="7643">MDDAYDTYRQKKARRQRVVVCGVVLFALAPAVVLGLPIKGLDFAGLAKTGFAPALVVDPGCERYGTGGVACAD</sequence>
<dbReference type="EMBL" id="CP146069">
    <property type="protein sequence ID" value="WWR45530.1"/>
    <property type="molecule type" value="Genomic_DNA"/>
</dbReference>
<evidence type="ECO:0000313" key="3">
    <source>
        <dbReference type="Proteomes" id="UP001364156"/>
    </source>
</evidence>
<keyword evidence="1" id="KW-1133">Transmembrane helix</keyword>
<protein>
    <submittedName>
        <fullName evidence="2">Uncharacterized protein</fullName>
    </submittedName>
</protein>
<dbReference type="RefSeq" id="WP_317057786.1">
    <property type="nucleotide sequence ID" value="NZ_CP146069.1"/>
</dbReference>
<gene>
    <name evidence="2" type="ORF">RZ517_12070</name>
</gene>
<keyword evidence="1" id="KW-0812">Transmembrane</keyword>
<organism evidence="2 3">
    <name type="scientific">Roseovarius phycicola</name>
    <dbReference type="NCBI Taxonomy" id="3080976"/>
    <lineage>
        <taxon>Bacteria</taxon>
        <taxon>Pseudomonadati</taxon>
        <taxon>Pseudomonadota</taxon>
        <taxon>Alphaproteobacteria</taxon>
        <taxon>Rhodobacterales</taxon>
        <taxon>Roseobacteraceae</taxon>
        <taxon>Roseovarius</taxon>
    </lineage>
</organism>
<reference evidence="2 3" key="1">
    <citation type="submission" date="2023-10" db="EMBL/GenBank/DDBJ databases">
        <title>Roseovarius strain S88 nov., isolated from a marine algae.</title>
        <authorList>
            <person name="Lee M.W."/>
            <person name="Lee J.K."/>
            <person name="Kim J.M."/>
            <person name="Choi D.G."/>
            <person name="Baek J.H."/>
            <person name="Bayburt H."/>
            <person name="Jung J.J."/>
            <person name="Han D.M."/>
            <person name="Jeon C.O."/>
        </authorList>
    </citation>
    <scope>NUCLEOTIDE SEQUENCE [LARGE SCALE GENOMIC DNA]</scope>
    <source>
        <strain evidence="2 3">S88</strain>
    </source>
</reference>
<proteinExistence type="predicted"/>
<evidence type="ECO:0000313" key="2">
    <source>
        <dbReference type="EMBL" id="WWR45530.1"/>
    </source>
</evidence>
<keyword evidence="1" id="KW-0472">Membrane</keyword>
<accession>A0ABZ2HCR7</accession>
<feature type="transmembrane region" description="Helical" evidence="1">
    <location>
        <begin position="18"/>
        <end position="38"/>
    </location>
</feature>
<keyword evidence="3" id="KW-1185">Reference proteome</keyword>